<dbReference type="Proteomes" id="UP001633002">
    <property type="component" value="Unassembled WGS sequence"/>
</dbReference>
<protein>
    <submittedName>
        <fullName evidence="1">Uncharacterized protein</fullName>
    </submittedName>
</protein>
<gene>
    <name evidence="1" type="ORF">R1sor_002345</name>
</gene>
<evidence type="ECO:0000313" key="1">
    <source>
        <dbReference type="EMBL" id="KAL3684323.1"/>
    </source>
</evidence>
<dbReference type="AlphaFoldDB" id="A0ABD3GZE6"/>
<dbReference type="EMBL" id="JBJQOH010000006">
    <property type="protein sequence ID" value="KAL3684323.1"/>
    <property type="molecule type" value="Genomic_DNA"/>
</dbReference>
<name>A0ABD3GZE6_9MARC</name>
<keyword evidence="2" id="KW-1185">Reference proteome</keyword>
<sequence length="149" mass="17238">MANIEFGFTFRNQDRKFRKTTNLAKQQIFEEKRQDFKEDAATVNGNSILTQERDITEVRIVYKEELGKVAQTPKGKERHSDLSQFSHNICSERTFRDDTRSIPSGALQMYPAAIPVELNGNIPEFIPPITEVNRDIRESHIPSSQRKKE</sequence>
<organism evidence="1 2">
    <name type="scientific">Riccia sorocarpa</name>
    <dbReference type="NCBI Taxonomy" id="122646"/>
    <lineage>
        <taxon>Eukaryota</taxon>
        <taxon>Viridiplantae</taxon>
        <taxon>Streptophyta</taxon>
        <taxon>Embryophyta</taxon>
        <taxon>Marchantiophyta</taxon>
        <taxon>Marchantiopsida</taxon>
        <taxon>Marchantiidae</taxon>
        <taxon>Marchantiales</taxon>
        <taxon>Ricciaceae</taxon>
        <taxon>Riccia</taxon>
    </lineage>
</organism>
<proteinExistence type="predicted"/>
<evidence type="ECO:0000313" key="2">
    <source>
        <dbReference type="Proteomes" id="UP001633002"/>
    </source>
</evidence>
<accession>A0ABD3GZE6</accession>
<reference evidence="1 2" key="1">
    <citation type="submission" date="2024-09" db="EMBL/GenBank/DDBJ databases">
        <title>Chromosome-scale assembly of Riccia sorocarpa.</title>
        <authorList>
            <person name="Paukszto L."/>
        </authorList>
    </citation>
    <scope>NUCLEOTIDE SEQUENCE [LARGE SCALE GENOMIC DNA]</scope>
    <source>
        <strain evidence="1">LP-2024</strain>
        <tissue evidence="1">Aerial parts of the thallus</tissue>
    </source>
</reference>
<comment type="caution">
    <text evidence="1">The sequence shown here is derived from an EMBL/GenBank/DDBJ whole genome shotgun (WGS) entry which is preliminary data.</text>
</comment>